<proteinExistence type="predicted"/>
<name>A0A8S5TU81_9CAUD</name>
<protein>
    <submittedName>
        <fullName evidence="1">Uncharacterized protein</fullName>
    </submittedName>
</protein>
<sequence>MINNDIYEKEIDIRKKILDFDIRKTRIRTLVNGHYVELYGVETEPTDVDFIGKVIVPKIKAFEETYKVEAYAAIYSDFGEIGKHLTLLFVSNYKDEWEDDKKWLEKMQPFAYVCNLTYPEYSEFGTVVLKCQDGEVERIG</sequence>
<accession>A0A8S5TU81</accession>
<reference evidence="1" key="1">
    <citation type="journal article" date="2021" name="Proc. Natl. Acad. Sci. U.S.A.">
        <title>A Catalog of Tens of Thousands of Viruses from Human Metagenomes Reveals Hidden Associations with Chronic Diseases.</title>
        <authorList>
            <person name="Tisza M.J."/>
            <person name="Buck C.B."/>
        </authorList>
    </citation>
    <scope>NUCLEOTIDE SEQUENCE</scope>
    <source>
        <strain evidence="1">CtWT735</strain>
    </source>
</reference>
<evidence type="ECO:0000313" key="1">
    <source>
        <dbReference type="EMBL" id="DAF85758.1"/>
    </source>
</evidence>
<organism evidence="1">
    <name type="scientific">Siphoviridae sp. ctWT735</name>
    <dbReference type="NCBI Taxonomy" id="2825538"/>
    <lineage>
        <taxon>Viruses</taxon>
        <taxon>Duplodnaviria</taxon>
        <taxon>Heunggongvirae</taxon>
        <taxon>Uroviricota</taxon>
        <taxon>Caudoviricetes</taxon>
    </lineage>
</organism>
<dbReference type="EMBL" id="BK015930">
    <property type="protein sequence ID" value="DAF85758.1"/>
    <property type="molecule type" value="Genomic_DNA"/>
</dbReference>